<accession>A0A1I7U7R6</accession>
<dbReference type="AlphaFoldDB" id="A0A1I7U7R6"/>
<evidence type="ECO:0000256" key="1">
    <source>
        <dbReference type="SAM" id="Phobius"/>
    </source>
</evidence>
<dbReference type="WBParaSite" id="Csp11.Scaffold629.g15706.t1">
    <property type="protein sequence ID" value="Csp11.Scaffold629.g15706.t1"/>
    <property type="gene ID" value="Csp11.Scaffold629.g15706"/>
</dbReference>
<proteinExistence type="predicted"/>
<evidence type="ECO:0000313" key="3">
    <source>
        <dbReference type="WBParaSite" id="Csp11.Scaffold629.g15706.t1"/>
    </source>
</evidence>
<dbReference type="Proteomes" id="UP000095282">
    <property type="component" value="Unplaced"/>
</dbReference>
<reference evidence="3" key="1">
    <citation type="submission" date="2016-11" db="UniProtKB">
        <authorList>
            <consortium name="WormBaseParasite"/>
        </authorList>
    </citation>
    <scope>IDENTIFICATION</scope>
</reference>
<protein>
    <submittedName>
        <fullName evidence="3">Serpentine receptor class gamma</fullName>
    </submittedName>
</protein>
<name>A0A1I7U7R6_9PELO</name>
<keyword evidence="1" id="KW-0812">Transmembrane</keyword>
<feature type="transmembrane region" description="Helical" evidence="1">
    <location>
        <begin position="63"/>
        <end position="80"/>
    </location>
</feature>
<keyword evidence="1" id="KW-1133">Transmembrane helix</keyword>
<feature type="transmembrane region" description="Helical" evidence="1">
    <location>
        <begin position="28"/>
        <end position="51"/>
    </location>
</feature>
<feature type="transmembrane region" description="Helical" evidence="1">
    <location>
        <begin position="139"/>
        <end position="163"/>
    </location>
</feature>
<keyword evidence="2" id="KW-1185">Reference proteome</keyword>
<evidence type="ECO:0000313" key="2">
    <source>
        <dbReference type="Proteomes" id="UP000095282"/>
    </source>
</evidence>
<feature type="transmembrane region" description="Helical" evidence="1">
    <location>
        <begin position="100"/>
        <end position="119"/>
    </location>
</feature>
<sequence length="175" mass="20248">MATVVDSTLQNVLLVEHRQARRISRKMIWIFNFPLIGDILLFVFYSVLYFFFFNDQVEKLFHFGYALLIITRIIIFSVHYKSITMIHNGTFDSVNTAIEINIYLIMLRLVVLPIDALFFSVPKWFGVLEKSIVWKIDMILMGCCFAHILTLVIAAAIAVSIALRVAATRVRIQSW</sequence>
<keyword evidence="1" id="KW-0472">Membrane</keyword>
<organism evidence="2 3">
    <name type="scientific">Caenorhabditis tropicalis</name>
    <dbReference type="NCBI Taxonomy" id="1561998"/>
    <lineage>
        <taxon>Eukaryota</taxon>
        <taxon>Metazoa</taxon>
        <taxon>Ecdysozoa</taxon>
        <taxon>Nematoda</taxon>
        <taxon>Chromadorea</taxon>
        <taxon>Rhabditida</taxon>
        <taxon>Rhabditina</taxon>
        <taxon>Rhabditomorpha</taxon>
        <taxon>Rhabditoidea</taxon>
        <taxon>Rhabditidae</taxon>
        <taxon>Peloderinae</taxon>
        <taxon>Caenorhabditis</taxon>
    </lineage>
</organism>